<dbReference type="AlphaFoldDB" id="A0A4V3C318"/>
<proteinExistence type="predicted"/>
<sequence length="277" mass="32359">MQNQDQNNRQANQYDKIIKENLEVTLPVIIRDVLGLDILLSEELPDDVQHTKERKPDALKKVTDTSGKTYVLQVEFQVQDEQEMVYRMAEYNIMLMRKYRLPIKQYVIFLKDAKPLMDTVLDTEYLKFHFTLIMVSEASYKLFLRSNNASVKMLGILANFDKEDSFQVVKSIVDGIQSAGDDDFAKSRYFKQLRIMLQLRKNIEQQFEQAMQSVSTFFKEENDFLYRKGEIKGADKKSHAVVMNLIVKLGFTDDQIAELAEVELEYIKKIRAELAKK</sequence>
<evidence type="ECO:0000313" key="1">
    <source>
        <dbReference type="EMBL" id="TDO20309.1"/>
    </source>
</evidence>
<gene>
    <name evidence="1" type="ORF">CLV32_4069</name>
</gene>
<dbReference type="EMBL" id="SNWM01000005">
    <property type="protein sequence ID" value="TDO20309.1"/>
    <property type="molecule type" value="Genomic_DNA"/>
</dbReference>
<accession>A0A4V3C318</accession>
<evidence type="ECO:0000313" key="2">
    <source>
        <dbReference type="Proteomes" id="UP000295499"/>
    </source>
</evidence>
<organism evidence="1 2">
    <name type="scientific">Pedobacter duraquae</name>
    <dbReference type="NCBI Taxonomy" id="425511"/>
    <lineage>
        <taxon>Bacteria</taxon>
        <taxon>Pseudomonadati</taxon>
        <taxon>Bacteroidota</taxon>
        <taxon>Sphingobacteriia</taxon>
        <taxon>Sphingobacteriales</taxon>
        <taxon>Sphingobacteriaceae</taxon>
        <taxon>Pedobacter</taxon>
    </lineage>
</organism>
<comment type="caution">
    <text evidence="1">The sequence shown here is derived from an EMBL/GenBank/DDBJ whole genome shotgun (WGS) entry which is preliminary data.</text>
</comment>
<reference evidence="1 2" key="1">
    <citation type="submission" date="2019-03" db="EMBL/GenBank/DDBJ databases">
        <title>Genomic Encyclopedia of Archaeal and Bacterial Type Strains, Phase II (KMG-II): from individual species to whole genera.</title>
        <authorList>
            <person name="Goeker M."/>
        </authorList>
    </citation>
    <scope>NUCLEOTIDE SEQUENCE [LARGE SCALE GENOMIC DNA]</scope>
    <source>
        <strain evidence="1 2">DSM 19034</strain>
    </source>
</reference>
<dbReference type="OrthoDB" id="714214at2"/>
<dbReference type="RefSeq" id="WP_133558672.1">
    <property type="nucleotide sequence ID" value="NZ_SNWM01000005.1"/>
</dbReference>
<dbReference type="Proteomes" id="UP000295499">
    <property type="component" value="Unassembled WGS sequence"/>
</dbReference>
<protein>
    <submittedName>
        <fullName evidence="1">Uncharacterized protein</fullName>
    </submittedName>
</protein>
<name>A0A4V3C318_9SPHI</name>
<keyword evidence="2" id="KW-1185">Reference proteome</keyword>